<dbReference type="GO" id="GO:0004222">
    <property type="term" value="F:metalloendopeptidase activity"/>
    <property type="evidence" value="ECO:0007669"/>
    <property type="project" value="TreeGrafter"/>
</dbReference>
<evidence type="ECO:0000256" key="2">
    <source>
        <dbReference type="SAM" id="MobiDB-lite"/>
    </source>
</evidence>
<dbReference type="RefSeq" id="WP_078806312.1">
    <property type="nucleotide sequence ID" value="NZ_FUXI01000003.1"/>
</dbReference>
<feature type="compositionally biased region" description="Low complexity" evidence="2">
    <location>
        <begin position="29"/>
        <end position="72"/>
    </location>
</feature>
<dbReference type="STRING" id="263852.SAMN02745116_00349"/>
<dbReference type="OrthoDB" id="9805070at2"/>
<evidence type="ECO:0000259" key="4">
    <source>
        <dbReference type="Pfam" id="PF01551"/>
    </source>
</evidence>
<evidence type="ECO:0000256" key="1">
    <source>
        <dbReference type="ARBA" id="ARBA00022729"/>
    </source>
</evidence>
<feature type="region of interest" description="Disordered" evidence="2">
    <location>
        <begin position="27"/>
        <end position="121"/>
    </location>
</feature>
<dbReference type="InterPro" id="IPR050570">
    <property type="entry name" value="Cell_wall_metabolism_enzyme"/>
</dbReference>
<dbReference type="EMBL" id="FUXI01000003">
    <property type="protein sequence ID" value="SJZ45050.1"/>
    <property type="molecule type" value="Genomic_DNA"/>
</dbReference>
<keyword evidence="1 3" id="KW-0732">Signal</keyword>
<protein>
    <submittedName>
        <fullName evidence="5">Murein DD-endopeptidase MepM and murein hydrolase activator NlpD, contain LysM domain</fullName>
    </submittedName>
</protein>
<feature type="chain" id="PRO_5012730146" evidence="3">
    <location>
        <begin position="24"/>
        <end position="518"/>
    </location>
</feature>
<feature type="compositionally biased region" description="Basic and acidic residues" evidence="2">
    <location>
        <begin position="88"/>
        <end position="108"/>
    </location>
</feature>
<dbReference type="Pfam" id="PF01551">
    <property type="entry name" value="Peptidase_M23"/>
    <property type="match status" value="1"/>
</dbReference>
<dbReference type="CDD" id="cd12797">
    <property type="entry name" value="M23_peptidase"/>
    <property type="match status" value="1"/>
</dbReference>
<keyword evidence="6" id="KW-1185">Reference proteome</keyword>
<dbReference type="InterPro" id="IPR016047">
    <property type="entry name" value="M23ase_b-sheet_dom"/>
</dbReference>
<dbReference type="AlphaFoldDB" id="A0A1T4KRR3"/>
<dbReference type="Gene3D" id="2.70.70.10">
    <property type="entry name" value="Glucose Permease (Domain IIA)"/>
    <property type="match status" value="1"/>
</dbReference>
<dbReference type="PANTHER" id="PTHR21666:SF289">
    <property type="entry name" value="L-ALA--D-GLU ENDOPEPTIDASE"/>
    <property type="match status" value="1"/>
</dbReference>
<gene>
    <name evidence="5" type="ORF">SAMN02745116_00349</name>
</gene>
<dbReference type="Proteomes" id="UP000190328">
    <property type="component" value="Unassembled WGS sequence"/>
</dbReference>
<evidence type="ECO:0000313" key="6">
    <source>
        <dbReference type="Proteomes" id="UP000190328"/>
    </source>
</evidence>
<feature type="region of interest" description="Disordered" evidence="2">
    <location>
        <begin position="469"/>
        <end position="500"/>
    </location>
</feature>
<dbReference type="InterPro" id="IPR011055">
    <property type="entry name" value="Dup_hybrid_motif"/>
</dbReference>
<dbReference type="PANTHER" id="PTHR21666">
    <property type="entry name" value="PEPTIDASE-RELATED"/>
    <property type="match status" value="1"/>
</dbReference>
<feature type="domain" description="M23ase beta-sheet core" evidence="4">
    <location>
        <begin position="367"/>
        <end position="454"/>
    </location>
</feature>
<feature type="signal peptide" evidence="3">
    <location>
        <begin position="1"/>
        <end position="23"/>
    </location>
</feature>
<organism evidence="5 6">
    <name type="scientific">Pilibacter termitis</name>
    <dbReference type="NCBI Taxonomy" id="263852"/>
    <lineage>
        <taxon>Bacteria</taxon>
        <taxon>Bacillati</taxon>
        <taxon>Bacillota</taxon>
        <taxon>Bacilli</taxon>
        <taxon>Lactobacillales</taxon>
        <taxon>Enterococcaceae</taxon>
        <taxon>Pilibacter</taxon>
    </lineage>
</organism>
<sequence>MKNKKLITAYFTLLLLSGQMAMAKDVANTTTNSEPATSSTSSSGTSNSSSSEKTSSSSEKTSSSTSKSTSSSSKKETSTSKTSTSSTKAKEEEKGTDAVNVGKEEAPDYTKPSGYVEPPVIDENQTDDVFQSTLYTTLEEYYKKTYQEIQVRKLDADEAIKAEKGVFAEFETFFNGKKENLNQKLAPYKYLLDAISKEEQKLLELQKSFYAQLVLNKELFSSDVLFLLHSKDDVKKRKAEQMMKDELDKYLLSNPITLTSSQVRIDLEVAREKIDELSKRYEKETAPFNPEKRGMALLREELLSRRKRVSDKEADRNRINQDEDALLRKVVASKSIKGEFQWPLKTLDLVSNYGYRPEEPIEGVGTFHNGVDLVTPTGTPVYAAMAGVVYTASRNNISGNYIILRHANGYYSYYAHLSVLHVKQGQVVDIGQEIAKSGSTGASTGPHLHFGLAKGVWVDFVNPIDVMPKENDKTQNEKLQQAEKKVTKEQLEQARRDMSILTSEEVPDGYRLAVEAPR</sequence>
<evidence type="ECO:0000313" key="5">
    <source>
        <dbReference type="EMBL" id="SJZ45050.1"/>
    </source>
</evidence>
<keyword evidence="5" id="KW-0378">Hydrolase</keyword>
<reference evidence="5 6" key="1">
    <citation type="submission" date="2017-02" db="EMBL/GenBank/DDBJ databases">
        <authorList>
            <person name="Peterson S.W."/>
        </authorList>
    </citation>
    <scope>NUCLEOTIDE SEQUENCE [LARGE SCALE GENOMIC DNA]</scope>
    <source>
        <strain evidence="5 6">ATCC BAA-1030</strain>
    </source>
</reference>
<evidence type="ECO:0000256" key="3">
    <source>
        <dbReference type="SAM" id="SignalP"/>
    </source>
</evidence>
<accession>A0A1T4KRR3</accession>
<dbReference type="SUPFAM" id="SSF51261">
    <property type="entry name" value="Duplicated hybrid motif"/>
    <property type="match status" value="1"/>
</dbReference>
<name>A0A1T4KRR3_9ENTE</name>
<proteinExistence type="predicted"/>
<feature type="compositionally biased region" description="Basic and acidic residues" evidence="2">
    <location>
        <begin position="469"/>
        <end position="498"/>
    </location>
</feature>